<dbReference type="Pfam" id="PF24837">
    <property type="entry name" value="AMIN-like"/>
    <property type="match status" value="1"/>
</dbReference>
<dbReference type="AlphaFoldDB" id="A0A7Z0CI99"/>
<keyword evidence="5" id="KW-1185">Reference proteome</keyword>
<feature type="signal peptide" evidence="2">
    <location>
        <begin position="1"/>
        <end position="21"/>
    </location>
</feature>
<dbReference type="RefSeq" id="WP_179398041.1">
    <property type="nucleotide sequence ID" value="NZ_JACBZO010000001.1"/>
</dbReference>
<dbReference type="PROSITE" id="PS51257">
    <property type="entry name" value="PROKAR_LIPOPROTEIN"/>
    <property type="match status" value="1"/>
</dbReference>
<reference evidence="4 5" key="1">
    <citation type="submission" date="2020-07" db="EMBL/GenBank/DDBJ databases">
        <title>Sequencing the genomes of 1000 actinobacteria strains.</title>
        <authorList>
            <person name="Klenk H.-P."/>
        </authorList>
    </citation>
    <scope>NUCLEOTIDE SEQUENCE [LARGE SCALE GENOMIC DNA]</scope>
    <source>
        <strain evidence="4 5">DSM 19970</strain>
    </source>
</reference>
<comment type="caution">
    <text evidence="4">The sequence shown here is derived from an EMBL/GenBank/DDBJ whole genome shotgun (WGS) entry which is preliminary data.</text>
</comment>
<proteinExistence type="predicted"/>
<feature type="chain" id="PRO_5038991707" description="AMIN-like domain-containing protein" evidence="2">
    <location>
        <begin position="22"/>
        <end position="227"/>
    </location>
</feature>
<evidence type="ECO:0000313" key="5">
    <source>
        <dbReference type="Proteomes" id="UP000547973"/>
    </source>
</evidence>
<evidence type="ECO:0000256" key="1">
    <source>
        <dbReference type="SAM" id="MobiDB-lite"/>
    </source>
</evidence>
<evidence type="ECO:0000259" key="3">
    <source>
        <dbReference type="Pfam" id="PF24837"/>
    </source>
</evidence>
<evidence type="ECO:0000313" key="4">
    <source>
        <dbReference type="EMBL" id="NYI41684.1"/>
    </source>
</evidence>
<feature type="domain" description="AMIN-like" evidence="3">
    <location>
        <begin position="102"/>
        <end position="226"/>
    </location>
</feature>
<feature type="compositionally biased region" description="Low complexity" evidence="1">
    <location>
        <begin position="28"/>
        <end position="72"/>
    </location>
</feature>
<dbReference type="Proteomes" id="UP000547973">
    <property type="component" value="Unassembled WGS sequence"/>
</dbReference>
<sequence>MRRSQLARVLAVAAVSAMFTAGCTGVNPKPSATATATPVVTSTPTVSSPSATTQTATPSAAPDSPSTAAPLPADEPANAPPFPADTAPDTSAASAGAFLSPVNLRFGVHDGYDRVVLDLEGTGQPGWVSQYVDVPRAEGSGSVVDLAGTACLQTTVKGVTYPTEVGAKTYVGPQRFSPASAGVVKEVVYGAVFEGQAEVYIGLSSKQPFRVFLLENPTRIVIDIYHP</sequence>
<accession>A0A7Z0CI99</accession>
<organism evidence="4 5">
    <name type="scientific">Demequina lutea</name>
    <dbReference type="NCBI Taxonomy" id="431489"/>
    <lineage>
        <taxon>Bacteria</taxon>
        <taxon>Bacillati</taxon>
        <taxon>Actinomycetota</taxon>
        <taxon>Actinomycetes</taxon>
        <taxon>Micrococcales</taxon>
        <taxon>Demequinaceae</taxon>
        <taxon>Demequina</taxon>
    </lineage>
</organism>
<protein>
    <recommendedName>
        <fullName evidence="3">AMIN-like domain-containing protein</fullName>
    </recommendedName>
</protein>
<feature type="region of interest" description="Disordered" evidence="1">
    <location>
        <begin position="24"/>
        <end position="91"/>
    </location>
</feature>
<dbReference type="InterPro" id="IPR056303">
    <property type="entry name" value="AMIN-like"/>
</dbReference>
<keyword evidence="2" id="KW-0732">Signal</keyword>
<evidence type="ECO:0000256" key="2">
    <source>
        <dbReference type="SAM" id="SignalP"/>
    </source>
</evidence>
<name>A0A7Z0CI99_9MICO</name>
<gene>
    <name evidence="4" type="ORF">BKA03_001803</name>
</gene>
<dbReference type="EMBL" id="JACBZO010000001">
    <property type="protein sequence ID" value="NYI41684.1"/>
    <property type="molecule type" value="Genomic_DNA"/>
</dbReference>